<sequence>MLQCAKSSVGDNVLPDMPVKAMRLLRLVLANLMASDHRLQDYLAADSLVQLVEDSLKITLETGHSLIVQKCMYLHEALKLARLLCHDESLRSDLLEVISCVLCSHIAEFQMLSNPISASAVMKNGIRRGDSETLPKWSVPGLKILVELLLFLREQVTFSEPHAQLYRKILEDKRFRAFFAFGLISDDSILVEYCLNLTPDLMTVGVDQAKRLSENIVAVVKNSSSVDETTSSASKSKRLSGQFVLPNYFHTDSSESAAIDELIKSFKAGNLQSGNIMMSQVIDVYERKLAALQMKEKQVNEVLRANKKALQQNDRLLINNQNSRQEAENEAVKLRSLLHESERKSEKTFVKLTTAEQEIATLTKQVLQLNEDIKECKAIIESYKEKEGNYEMKITNLQKALETSKIDMESEKEYHNVLRKHYDQLKNKFETNSCKLMNAEEELNRLRRSLKEKDVELQGHLNAEEELAVANKQKEEDISCLEKNVEKLRENLQVLEQDKKMLQQKNADLETDSSEKSTCIKDLTNKLKNMEENIAKFNQITQVIHQMTGEAVPFK</sequence>
<evidence type="ECO:0000313" key="3">
    <source>
        <dbReference type="Proteomes" id="UP000270296"/>
    </source>
</evidence>
<proteinExistence type="predicted"/>
<name>A0A183IYI5_9BILA</name>
<evidence type="ECO:0000256" key="1">
    <source>
        <dbReference type="SAM" id="Coils"/>
    </source>
</evidence>
<evidence type="ECO:0000313" key="2">
    <source>
        <dbReference type="EMBL" id="VDP18581.1"/>
    </source>
</evidence>
<organism evidence="4">
    <name type="scientific">Soboliphyme baturini</name>
    <dbReference type="NCBI Taxonomy" id="241478"/>
    <lineage>
        <taxon>Eukaryota</taxon>
        <taxon>Metazoa</taxon>
        <taxon>Ecdysozoa</taxon>
        <taxon>Nematoda</taxon>
        <taxon>Enoplea</taxon>
        <taxon>Dorylaimia</taxon>
        <taxon>Dioctophymatida</taxon>
        <taxon>Dioctophymatoidea</taxon>
        <taxon>Soboliphymatidae</taxon>
        <taxon>Soboliphyme</taxon>
    </lineage>
</organism>
<protein>
    <submittedName>
        <fullName evidence="4">Huntingtin</fullName>
    </submittedName>
</protein>
<dbReference type="PANTHER" id="PTHR23161">
    <property type="entry name" value="PROTEIN CIP2A"/>
    <property type="match status" value="1"/>
</dbReference>
<dbReference type="InterPro" id="IPR042510">
    <property type="entry name" value="CIP2A"/>
</dbReference>
<keyword evidence="1" id="KW-0175">Coiled coil</keyword>
<dbReference type="AlphaFoldDB" id="A0A183IYI5"/>
<reference evidence="4" key="1">
    <citation type="submission" date="2016-06" db="UniProtKB">
        <authorList>
            <consortium name="WormBaseParasite"/>
        </authorList>
    </citation>
    <scope>IDENTIFICATION</scope>
</reference>
<dbReference type="PANTHER" id="PTHR23161:SF2">
    <property type="entry name" value="PROTEIN CIP2A"/>
    <property type="match status" value="1"/>
</dbReference>
<evidence type="ECO:0000313" key="4">
    <source>
        <dbReference type="WBParaSite" id="SBAD_0000899601-mRNA-1"/>
    </source>
</evidence>
<gene>
    <name evidence="2" type="ORF">SBAD_LOCUS8680</name>
</gene>
<dbReference type="EMBL" id="UZAM01011851">
    <property type="protein sequence ID" value="VDP18581.1"/>
    <property type="molecule type" value="Genomic_DNA"/>
</dbReference>
<reference evidence="2 3" key="2">
    <citation type="submission" date="2018-11" db="EMBL/GenBank/DDBJ databases">
        <authorList>
            <consortium name="Pathogen Informatics"/>
        </authorList>
    </citation>
    <scope>NUCLEOTIDE SEQUENCE [LARGE SCALE GENOMIC DNA]</scope>
</reference>
<keyword evidence="3" id="KW-1185">Reference proteome</keyword>
<dbReference type="SUPFAM" id="SSF57997">
    <property type="entry name" value="Tropomyosin"/>
    <property type="match status" value="1"/>
</dbReference>
<accession>A0A183IYI5</accession>
<dbReference type="OrthoDB" id="73401at2759"/>
<dbReference type="Proteomes" id="UP000270296">
    <property type="component" value="Unassembled WGS sequence"/>
</dbReference>
<dbReference type="WBParaSite" id="SBAD_0000899601-mRNA-1">
    <property type="protein sequence ID" value="SBAD_0000899601-mRNA-1"/>
    <property type="gene ID" value="SBAD_0000899601"/>
</dbReference>
<feature type="coiled-coil region" evidence="1">
    <location>
        <begin position="282"/>
        <end position="540"/>
    </location>
</feature>